<keyword evidence="3" id="KW-1185">Reference proteome</keyword>
<dbReference type="Gene3D" id="3.80.10.10">
    <property type="entry name" value="Ribonuclease Inhibitor"/>
    <property type="match status" value="1"/>
</dbReference>
<gene>
    <name evidence="2" type="ORF">M422DRAFT_784804</name>
</gene>
<feature type="domain" description="F-box" evidence="1">
    <location>
        <begin position="17"/>
        <end position="64"/>
    </location>
</feature>
<dbReference type="EMBL" id="KN837328">
    <property type="protein sequence ID" value="KIJ27667.1"/>
    <property type="molecule type" value="Genomic_DNA"/>
</dbReference>
<dbReference type="InterPro" id="IPR001810">
    <property type="entry name" value="F-box_dom"/>
</dbReference>
<protein>
    <submittedName>
        <fullName evidence="2">Unplaced genomic scaffold SPHSTscaffold_253, whole genome shotgun sequence</fullName>
    </submittedName>
</protein>
<dbReference type="HOGENOM" id="CLU_585487_0_0_1"/>
<sequence>MRLLLPSNMSQNEDANTSHIINQPIEILDEILDHMDHGALLALAGTCHRLHEHIVPNHLNFRLIRCSIQRINLWKALQEVLQLQASRIRELEIVIREDRSKGPTTSPVIPFSMIRRIQIVDSFEIYPTKDREETSFAALISAIRNMRSLESFKFNGGTTDGEMASIEELFMAFKTSCRRLKNIQLRWNQWNPQFGMWVEIPKYLGHLNNITSLYFHFYSPLPPNSQLKKFLLTGCPSLQELYFDTLHHLDLVHPYPWILQESNWSCLRRLTLGSYVALWDIYTPNDQKIAIIASFLTKHPLLESLWLLGKGVLHSRGCFPPQAVARLRNLVFSGYLFRIVPGEVAERLHFIRLLTPQDRISERIPRMPNLKSCIMKASDLYTVGTLGRAAPQLEHLHLQWNLQNPSFLDATKCINDIEQNIDQFQYFTSLTLLSGLLCFVDVDLANGHRIIRALMAKLPNLTYVEAATGKERKMVTLERHATGEYKGYHATPLGEIRHDPDFRLSLERDSNALNIQYKYIVSVEMTQ</sequence>
<evidence type="ECO:0000313" key="2">
    <source>
        <dbReference type="EMBL" id="KIJ27667.1"/>
    </source>
</evidence>
<dbReference type="Proteomes" id="UP000054279">
    <property type="component" value="Unassembled WGS sequence"/>
</dbReference>
<accession>A0A0C9UF70</accession>
<evidence type="ECO:0000259" key="1">
    <source>
        <dbReference type="PROSITE" id="PS50181"/>
    </source>
</evidence>
<dbReference type="AlphaFoldDB" id="A0A0C9UF70"/>
<dbReference type="PROSITE" id="PS50181">
    <property type="entry name" value="FBOX"/>
    <property type="match status" value="1"/>
</dbReference>
<dbReference type="OrthoDB" id="3270296at2759"/>
<dbReference type="InterPro" id="IPR032675">
    <property type="entry name" value="LRR_dom_sf"/>
</dbReference>
<dbReference type="SUPFAM" id="SSF52047">
    <property type="entry name" value="RNI-like"/>
    <property type="match status" value="1"/>
</dbReference>
<organism evidence="2 3">
    <name type="scientific">Sphaerobolus stellatus (strain SS14)</name>
    <dbReference type="NCBI Taxonomy" id="990650"/>
    <lineage>
        <taxon>Eukaryota</taxon>
        <taxon>Fungi</taxon>
        <taxon>Dikarya</taxon>
        <taxon>Basidiomycota</taxon>
        <taxon>Agaricomycotina</taxon>
        <taxon>Agaricomycetes</taxon>
        <taxon>Phallomycetidae</taxon>
        <taxon>Geastrales</taxon>
        <taxon>Sphaerobolaceae</taxon>
        <taxon>Sphaerobolus</taxon>
    </lineage>
</organism>
<reference evidence="2 3" key="1">
    <citation type="submission" date="2014-06" db="EMBL/GenBank/DDBJ databases">
        <title>Evolutionary Origins and Diversification of the Mycorrhizal Mutualists.</title>
        <authorList>
            <consortium name="DOE Joint Genome Institute"/>
            <consortium name="Mycorrhizal Genomics Consortium"/>
            <person name="Kohler A."/>
            <person name="Kuo A."/>
            <person name="Nagy L.G."/>
            <person name="Floudas D."/>
            <person name="Copeland A."/>
            <person name="Barry K.W."/>
            <person name="Cichocki N."/>
            <person name="Veneault-Fourrey C."/>
            <person name="LaButti K."/>
            <person name="Lindquist E.A."/>
            <person name="Lipzen A."/>
            <person name="Lundell T."/>
            <person name="Morin E."/>
            <person name="Murat C."/>
            <person name="Riley R."/>
            <person name="Ohm R."/>
            <person name="Sun H."/>
            <person name="Tunlid A."/>
            <person name="Henrissat B."/>
            <person name="Grigoriev I.V."/>
            <person name="Hibbett D.S."/>
            <person name="Martin F."/>
        </authorList>
    </citation>
    <scope>NUCLEOTIDE SEQUENCE [LARGE SCALE GENOMIC DNA]</scope>
    <source>
        <strain evidence="2 3">SS14</strain>
    </source>
</reference>
<proteinExistence type="predicted"/>
<name>A0A0C9UF70_SPHS4</name>
<evidence type="ECO:0000313" key="3">
    <source>
        <dbReference type="Proteomes" id="UP000054279"/>
    </source>
</evidence>